<dbReference type="PANTHER" id="PTHR31834:SF1">
    <property type="entry name" value="INITIATION-SPECIFIC ALPHA-1,6-MANNOSYLTRANSFERASE"/>
    <property type="match status" value="1"/>
</dbReference>
<dbReference type="GO" id="GO:0006487">
    <property type="term" value="P:protein N-linked glycosylation"/>
    <property type="evidence" value="ECO:0007669"/>
    <property type="project" value="TreeGrafter"/>
</dbReference>
<dbReference type="Gene3D" id="3.90.550.20">
    <property type="match status" value="1"/>
</dbReference>
<dbReference type="AlphaFoldDB" id="A0A6C0JM90"/>
<organism evidence="1">
    <name type="scientific">viral metagenome</name>
    <dbReference type="NCBI Taxonomy" id="1070528"/>
    <lineage>
        <taxon>unclassified sequences</taxon>
        <taxon>metagenomes</taxon>
        <taxon>organismal metagenomes</taxon>
    </lineage>
</organism>
<proteinExistence type="predicted"/>
<dbReference type="EMBL" id="MN740424">
    <property type="protein sequence ID" value="QHU05896.1"/>
    <property type="molecule type" value="Genomic_DNA"/>
</dbReference>
<dbReference type="GO" id="GO:0000009">
    <property type="term" value="F:alpha-1,6-mannosyltransferase activity"/>
    <property type="evidence" value="ECO:0007669"/>
    <property type="project" value="InterPro"/>
</dbReference>
<accession>A0A6C0JM90</accession>
<dbReference type="SUPFAM" id="SSF53448">
    <property type="entry name" value="Nucleotide-diphospho-sugar transferases"/>
    <property type="match status" value="1"/>
</dbReference>
<sequence>MEKCVFVFITLLSCLLVYFAGQEIFYQCNIRYQLYRNLSKTKNGSKYIPKTIHQILIPDKTKIHRVFKNNVDYIKKLNPNWNHIIYDNNDIDKYIKTNYGIQMLNIYNMINPEYDAARADFFRYLLMYKEGGVYLDIKSGMKYPLDLIINEDDEYIISHWSGKPNAHLLDNKSGEFQQWHIICRPNHPYLKAVINNVISNILNYDVKKDGVSKLGVLKVTGPIVYSKSIQPILSQYNHTLYKANEYCGLIYNNLYNNIYLFSHTMFFNKKHYSNLSTPIVIK</sequence>
<dbReference type="GO" id="GO:0000136">
    <property type="term" value="C:mannan polymerase complex"/>
    <property type="evidence" value="ECO:0007669"/>
    <property type="project" value="TreeGrafter"/>
</dbReference>
<evidence type="ECO:0008006" key="2">
    <source>
        <dbReference type="Google" id="ProtNLM"/>
    </source>
</evidence>
<dbReference type="InterPro" id="IPR007577">
    <property type="entry name" value="GlycoTrfase_DXD_sugar-bd_CS"/>
</dbReference>
<dbReference type="Pfam" id="PF04488">
    <property type="entry name" value="Gly_transf_sug"/>
    <property type="match status" value="1"/>
</dbReference>
<protein>
    <recommendedName>
        <fullName evidence="2">Glycosyltransferase</fullName>
    </recommendedName>
</protein>
<evidence type="ECO:0000313" key="1">
    <source>
        <dbReference type="EMBL" id="QHU05896.1"/>
    </source>
</evidence>
<reference evidence="1" key="1">
    <citation type="journal article" date="2020" name="Nature">
        <title>Giant virus diversity and host interactions through global metagenomics.</title>
        <authorList>
            <person name="Schulz F."/>
            <person name="Roux S."/>
            <person name="Paez-Espino D."/>
            <person name="Jungbluth S."/>
            <person name="Walsh D.A."/>
            <person name="Denef V.J."/>
            <person name="McMahon K.D."/>
            <person name="Konstantinidis K.T."/>
            <person name="Eloe-Fadrosh E.A."/>
            <person name="Kyrpides N.C."/>
            <person name="Woyke T."/>
        </authorList>
    </citation>
    <scope>NUCLEOTIDE SEQUENCE</scope>
    <source>
        <strain evidence="1">GVMAG-M-3300027736-24</strain>
    </source>
</reference>
<dbReference type="InterPro" id="IPR039367">
    <property type="entry name" value="Och1-like"/>
</dbReference>
<name>A0A6C0JM90_9ZZZZ</name>
<dbReference type="PANTHER" id="PTHR31834">
    <property type="entry name" value="INITIATION-SPECIFIC ALPHA-1,6-MANNOSYLTRANSFERASE"/>
    <property type="match status" value="1"/>
</dbReference>
<dbReference type="InterPro" id="IPR029044">
    <property type="entry name" value="Nucleotide-diphossugar_trans"/>
</dbReference>